<feature type="signal peptide" evidence="1">
    <location>
        <begin position="1"/>
        <end position="20"/>
    </location>
</feature>
<comment type="caution">
    <text evidence="2">The sequence shown here is derived from an EMBL/GenBank/DDBJ whole genome shotgun (WGS) entry which is preliminary data.</text>
</comment>
<dbReference type="SUPFAM" id="SSF49464">
    <property type="entry name" value="Carboxypeptidase regulatory domain-like"/>
    <property type="match status" value="1"/>
</dbReference>
<evidence type="ECO:0000313" key="3">
    <source>
        <dbReference type="Proteomes" id="UP001501556"/>
    </source>
</evidence>
<dbReference type="InterPro" id="IPR008969">
    <property type="entry name" value="CarboxyPept-like_regulatory"/>
</dbReference>
<proteinExistence type="predicted"/>
<dbReference type="Proteomes" id="UP001501556">
    <property type="component" value="Unassembled WGS sequence"/>
</dbReference>
<evidence type="ECO:0000313" key="2">
    <source>
        <dbReference type="EMBL" id="GAA3981388.1"/>
    </source>
</evidence>
<dbReference type="RefSeq" id="WP_345125418.1">
    <property type="nucleotide sequence ID" value="NZ_BAABDI010000020.1"/>
</dbReference>
<organism evidence="2 3">
    <name type="scientific">Hymenobacter antarcticus</name>
    <dbReference type="NCBI Taxonomy" id="486270"/>
    <lineage>
        <taxon>Bacteria</taxon>
        <taxon>Pseudomonadati</taxon>
        <taxon>Bacteroidota</taxon>
        <taxon>Cytophagia</taxon>
        <taxon>Cytophagales</taxon>
        <taxon>Hymenobacteraceae</taxon>
        <taxon>Hymenobacter</taxon>
    </lineage>
</organism>
<keyword evidence="3" id="KW-1185">Reference proteome</keyword>
<keyword evidence="1" id="KW-0732">Signal</keyword>
<feature type="chain" id="PRO_5047279781" description="CarboxypepD_reg-like domain-containing protein" evidence="1">
    <location>
        <begin position="21"/>
        <end position="316"/>
    </location>
</feature>
<evidence type="ECO:0008006" key="4">
    <source>
        <dbReference type="Google" id="ProtNLM"/>
    </source>
</evidence>
<dbReference type="Pfam" id="PF13715">
    <property type="entry name" value="CarbopepD_reg_2"/>
    <property type="match status" value="1"/>
</dbReference>
<gene>
    <name evidence="2" type="ORF">GCM10022407_28310</name>
</gene>
<reference evidence="3" key="1">
    <citation type="journal article" date="2019" name="Int. J. Syst. Evol. Microbiol.">
        <title>The Global Catalogue of Microorganisms (GCM) 10K type strain sequencing project: providing services to taxonomists for standard genome sequencing and annotation.</title>
        <authorList>
            <consortium name="The Broad Institute Genomics Platform"/>
            <consortium name="The Broad Institute Genome Sequencing Center for Infectious Disease"/>
            <person name="Wu L."/>
            <person name="Ma J."/>
        </authorList>
    </citation>
    <scope>NUCLEOTIDE SEQUENCE [LARGE SCALE GENOMIC DNA]</scope>
    <source>
        <strain evidence="3">JCM 17217</strain>
    </source>
</reference>
<name>A0ABP7QF31_9BACT</name>
<protein>
    <recommendedName>
        <fullName evidence="4">CarboxypepD_reg-like domain-containing protein</fullName>
    </recommendedName>
</protein>
<dbReference type="EMBL" id="BAABDI010000020">
    <property type="protein sequence ID" value="GAA3981388.1"/>
    <property type="molecule type" value="Genomic_DNA"/>
</dbReference>
<sequence>MKPPLLLVFFLLFCGATAVAQPISGVLTNAETRAALPYVNIGVVGKSLGTVSTEQGAYQLAFQEALANDTVRISSIGYQTRLLTLRALRAQPNVSLTPASVALQEVQVQGTGLLKRPRTLGNTSNSLTSNLNLNTKALGTEIGTVISIRHHPTRVLTANFNVCYNKLGPVTFRVNLYRLDAKGRPTETKLLAHDVITTADIKTGTFTVDLTNEHLVVDEDFFLALEWIKGNGLEAGAGQPTRSAPLKVRVQRQRTTNGVPAPPPQPQELAFSLSVGYVNNDLYVRSTSQASWERAAIGALLAGMQPRISFFVTALD</sequence>
<accession>A0ABP7QF31</accession>
<evidence type="ECO:0000256" key="1">
    <source>
        <dbReference type="SAM" id="SignalP"/>
    </source>
</evidence>